<protein>
    <recommendedName>
        <fullName evidence="2">Porin</fullName>
    </recommendedName>
</protein>
<evidence type="ECO:0000313" key="1">
    <source>
        <dbReference type="EMBL" id="VAW87100.1"/>
    </source>
</evidence>
<organism evidence="1">
    <name type="scientific">hydrothermal vent metagenome</name>
    <dbReference type="NCBI Taxonomy" id="652676"/>
    <lineage>
        <taxon>unclassified sequences</taxon>
        <taxon>metagenomes</taxon>
        <taxon>ecological metagenomes</taxon>
    </lineage>
</organism>
<proteinExistence type="predicted"/>
<evidence type="ECO:0008006" key="2">
    <source>
        <dbReference type="Google" id="ProtNLM"/>
    </source>
</evidence>
<reference evidence="1" key="1">
    <citation type="submission" date="2018-06" db="EMBL/GenBank/DDBJ databases">
        <authorList>
            <person name="Zhirakovskaya E."/>
        </authorList>
    </citation>
    <scope>NUCLEOTIDE SEQUENCE</scope>
</reference>
<gene>
    <name evidence="1" type="ORF">MNBD_GAMMA16-2078</name>
</gene>
<dbReference type="EMBL" id="UOFO01000110">
    <property type="protein sequence ID" value="VAW87100.1"/>
    <property type="molecule type" value="Genomic_DNA"/>
</dbReference>
<accession>A0A3B0ZDN5</accession>
<sequence length="363" mass="41088">MQPGLRWQSLSYSVSMVMRVGRHRAISIQTNCMSTLQRPTGIYALVNNISSGDAPLGLIPPTDLPPGTTLACREKRKITELRLLHCVRAQRYFSNELWLPVFRPSKLEAHAPQRINALPVEAQANERPDRKFKNGEFGLRFSQSISSHAFDWSLSVYRGFNKRPTFRLTPEFDQLALTPVKFIWQPVYERLTMVGADVAKALGTFVLKGEIAFMQGEDKYGNDPLRRNNRIEAVLGLSHAWSHDLDLGAQVISRHRQNYNKAQEIAALTAMRGSTPEFVAAKTAFETSLWVSYKLSSNMGAQLIAIYNTTYKDYFALGVAWWEFADALKLYTGSVAFGGEKKSTPFGRQQDNSRLFVEMKYSF</sequence>
<name>A0A3B0ZDN5_9ZZZZ</name>
<dbReference type="AlphaFoldDB" id="A0A3B0ZDN5"/>